<dbReference type="RefSeq" id="WP_251968519.1">
    <property type="nucleotide sequence ID" value="NZ_CP146284.1"/>
</dbReference>
<dbReference type="InterPro" id="IPR036895">
    <property type="entry name" value="Uracil-DNA_glycosylase-like_sf"/>
</dbReference>
<feature type="domain" description="Uracil-DNA glycosylase-like" evidence="1">
    <location>
        <begin position="34"/>
        <end position="185"/>
    </location>
</feature>
<keyword evidence="3" id="KW-1185">Reference proteome</keyword>
<dbReference type="Proteomes" id="UP001320603">
    <property type="component" value="Chromosome"/>
</dbReference>
<reference evidence="2 3" key="1">
    <citation type="submission" date="2024-02" db="EMBL/GenBank/DDBJ databases">
        <title>Whole genome sequencing of Parabacteroides sp. AD58.</title>
        <authorList>
            <person name="Chaplin A.V."/>
            <person name="Pikina A.P."/>
            <person name="Sokolova S.R."/>
            <person name="Korostin D.O."/>
            <person name="Efimov B.A."/>
        </authorList>
    </citation>
    <scope>NUCLEOTIDE SEQUENCE [LARGE SCALE GENOMIC DNA]</scope>
    <source>
        <strain evidence="2 3">AD58</strain>
    </source>
</reference>
<dbReference type="InterPro" id="IPR005122">
    <property type="entry name" value="Uracil-DNA_glycosylase-like"/>
</dbReference>
<evidence type="ECO:0000313" key="3">
    <source>
        <dbReference type="Proteomes" id="UP001320603"/>
    </source>
</evidence>
<dbReference type="Pfam" id="PF03167">
    <property type="entry name" value="UDG"/>
    <property type="match status" value="1"/>
</dbReference>
<dbReference type="EMBL" id="CP146284">
    <property type="protein sequence ID" value="WWV67209.1"/>
    <property type="molecule type" value="Genomic_DNA"/>
</dbReference>
<gene>
    <name evidence="2" type="ORF">NEE14_004275</name>
</gene>
<proteinExistence type="predicted"/>
<sequence length="211" mass="24603">MDIIEKVIAIRDSLPQESSNLIDYSLAPIPPFCGKKTIKLIILGQDPTIRNIKQRSKIQYALNLDNNKSPLRKYIEKICAGLDLSLDNIYATNIYKYFYTFPPADNLDVLKRHLEPNLKLLESELSDFEECPIITLGEPVLKLLTNSNEKVHDYWNYNDCGFHYNSPIQNILHRPIFPFPHQPSIRKEFYNGNFLRYLDYMKKILNDLIPA</sequence>
<protein>
    <submittedName>
        <fullName evidence="2">Uracil-DNA glycosylase family protein</fullName>
    </submittedName>
</protein>
<dbReference type="Gene3D" id="3.40.470.10">
    <property type="entry name" value="Uracil-DNA glycosylase-like domain"/>
    <property type="match status" value="1"/>
</dbReference>
<evidence type="ECO:0000313" key="2">
    <source>
        <dbReference type="EMBL" id="WWV67209.1"/>
    </source>
</evidence>
<accession>A0ABZ2ISM1</accession>
<organism evidence="2 3">
    <name type="scientific">Parabacteroides absconsus</name>
    <dbReference type="NCBI Taxonomy" id="2951805"/>
    <lineage>
        <taxon>Bacteria</taxon>
        <taxon>Pseudomonadati</taxon>
        <taxon>Bacteroidota</taxon>
        <taxon>Bacteroidia</taxon>
        <taxon>Bacteroidales</taxon>
        <taxon>Tannerellaceae</taxon>
        <taxon>Parabacteroides</taxon>
    </lineage>
</organism>
<evidence type="ECO:0000259" key="1">
    <source>
        <dbReference type="Pfam" id="PF03167"/>
    </source>
</evidence>
<name>A0ABZ2ISM1_9BACT</name>